<dbReference type="RefSeq" id="WP_285606983.1">
    <property type="nucleotide sequence ID" value="NZ_BSSD01000001.1"/>
</dbReference>
<keyword evidence="2" id="KW-1185">Reference proteome</keyword>
<proteinExistence type="predicted"/>
<name>A0A9W6QFQ2_9PSEU</name>
<protein>
    <submittedName>
        <fullName evidence="1">Uncharacterized protein</fullName>
    </submittedName>
</protein>
<evidence type="ECO:0000313" key="2">
    <source>
        <dbReference type="Proteomes" id="UP001165042"/>
    </source>
</evidence>
<accession>A0A9W6QFQ2</accession>
<reference evidence="1" key="1">
    <citation type="submission" date="2023-02" db="EMBL/GenBank/DDBJ databases">
        <title>Actinokineospora globicatena NBRC 15670.</title>
        <authorList>
            <person name="Ichikawa N."/>
            <person name="Sato H."/>
            <person name="Tonouchi N."/>
        </authorList>
    </citation>
    <scope>NUCLEOTIDE SEQUENCE</scope>
    <source>
        <strain evidence="1">NBRC 15670</strain>
    </source>
</reference>
<evidence type="ECO:0000313" key="1">
    <source>
        <dbReference type="EMBL" id="GLW89603.1"/>
    </source>
</evidence>
<dbReference type="InterPro" id="IPR046155">
    <property type="entry name" value="DUF6157"/>
</dbReference>
<dbReference type="Proteomes" id="UP001165042">
    <property type="component" value="Unassembled WGS sequence"/>
</dbReference>
<sequence length="139" mass="15495">MAHDHNYYNALIAVADDCPVSSSVVPPERAGKPTVATVQYGLLVDKPFVHKQEDVLFLTWFERQDLGEKSAEEVAGLRAEFFAKPKPCLRTSPLAKQYGWGFAFNAEGFLKLCPVESAEYRELLDDDGVKTIKAMKASR</sequence>
<comment type="caution">
    <text evidence="1">The sequence shown here is derived from an EMBL/GenBank/DDBJ whole genome shotgun (WGS) entry which is preliminary data.</text>
</comment>
<dbReference type="EMBL" id="BSSD01000001">
    <property type="protein sequence ID" value="GLW89603.1"/>
    <property type="molecule type" value="Genomic_DNA"/>
</dbReference>
<dbReference type="AlphaFoldDB" id="A0A9W6QFQ2"/>
<organism evidence="1 2">
    <name type="scientific">Actinokineospora globicatena</name>
    <dbReference type="NCBI Taxonomy" id="103729"/>
    <lineage>
        <taxon>Bacteria</taxon>
        <taxon>Bacillati</taxon>
        <taxon>Actinomycetota</taxon>
        <taxon>Actinomycetes</taxon>
        <taxon>Pseudonocardiales</taxon>
        <taxon>Pseudonocardiaceae</taxon>
        <taxon>Actinokineospora</taxon>
    </lineage>
</organism>
<dbReference type="Pfam" id="PF19654">
    <property type="entry name" value="DUF6157"/>
    <property type="match status" value="1"/>
</dbReference>
<gene>
    <name evidence="1" type="ORF">Aglo03_04190</name>
</gene>